<keyword evidence="3" id="KW-1185">Reference proteome</keyword>
<comment type="caution">
    <text evidence="2">The sequence shown here is derived from an EMBL/GenBank/DDBJ whole genome shotgun (WGS) entry which is preliminary data.</text>
</comment>
<gene>
    <name evidence="2" type="ORF">F8C67_02825</name>
</gene>
<name>A0A6N6RM46_9FLAO</name>
<keyword evidence="1" id="KW-0732">Signal</keyword>
<feature type="chain" id="PRO_5026802759" evidence="1">
    <location>
        <begin position="19"/>
        <end position="342"/>
    </location>
</feature>
<dbReference type="Proteomes" id="UP000468650">
    <property type="component" value="Unassembled WGS sequence"/>
</dbReference>
<dbReference type="EMBL" id="WBVO01000001">
    <property type="protein sequence ID" value="KAB2814694.1"/>
    <property type="molecule type" value="Genomic_DNA"/>
</dbReference>
<dbReference type="AlphaFoldDB" id="A0A6N6RM46"/>
<sequence>MKSTLYSLLSLTVLSIFAVSCDNELDVNAPFEETTVVYATLDASTSVNYIRVTRAYLGDEGIFGGNDLADSLYYDSLDVQLIGRNQSGNIVQQVTAVKDPSITLDTGFFTTQGYTAYRINGNLNEDLVYEVVVTRPDDNAQIRAETQMVQDFAITQPRFPTVNPAGIRGQEVAWDQAVNGRVYNANMHLRYVEFPRNNKADSSRHTVTYSFPYVTGDNEDGIGEISSFITLDQFYGNIAAKLVPPTGNRIRIARRVDVEVVAGADDLATYINVSQPQSGVLQDPPLFTNVQNGVGIVSSVRRSFELNKRLANASLEELVFGDYTCDLRFGKVTTSDTLFCQP</sequence>
<evidence type="ECO:0000256" key="1">
    <source>
        <dbReference type="SAM" id="SignalP"/>
    </source>
</evidence>
<dbReference type="PROSITE" id="PS51257">
    <property type="entry name" value="PROKAR_LIPOPROTEIN"/>
    <property type="match status" value="1"/>
</dbReference>
<accession>A0A6N6RM46</accession>
<reference evidence="2 3" key="1">
    <citation type="submission" date="2019-09" db="EMBL/GenBank/DDBJ databases">
        <title>Genomes of family Cryomorphaceae.</title>
        <authorList>
            <person name="Bowman J.P."/>
        </authorList>
    </citation>
    <scope>NUCLEOTIDE SEQUENCE [LARGE SCALE GENOMIC DNA]</scope>
    <source>
        <strain evidence="2 3">LMG 25704</strain>
    </source>
</reference>
<organism evidence="2 3">
    <name type="scientific">Phaeocystidibacter luteus</name>
    <dbReference type="NCBI Taxonomy" id="911197"/>
    <lineage>
        <taxon>Bacteria</taxon>
        <taxon>Pseudomonadati</taxon>
        <taxon>Bacteroidota</taxon>
        <taxon>Flavobacteriia</taxon>
        <taxon>Flavobacteriales</taxon>
        <taxon>Phaeocystidibacteraceae</taxon>
        <taxon>Phaeocystidibacter</taxon>
    </lineage>
</organism>
<dbReference type="RefSeq" id="WP_151666273.1">
    <property type="nucleotide sequence ID" value="NZ_WBVO01000001.1"/>
</dbReference>
<protein>
    <submittedName>
        <fullName evidence="2">DUF4249 family protein</fullName>
    </submittedName>
</protein>
<evidence type="ECO:0000313" key="2">
    <source>
        <dbReference type="EMBL" id="KAB2814694.1"/>
    </source>
</evidence>
<feature type="signal peptide" evidence="1">
    <location>
        <begin position="1"/>
        <end position="18"/>
    </location>
</feature>
<evidence type="ECO:0000313" key="3">
    <source>
        <dbReference type="Proteomes" id="UP000468650"/>
    </source>
</evidence>
<dbReference type="OrthoDB" id="1491128at2"/>
<proteinExistence type="predicted"/>